<feature type="chain" id="PRO_5010561036" evidence="6">
    <location>
        <begin position="20"/>
        <end position="419"/>
    </location>
</feature>
<keyword evidence="4 5" id="KW-0472">Membrane</keyword>
<feature type="signal peptide" evidence="6">
    <location>
        <begin position="1"/>
        <end position="19"/>
    </location>
</feature>
<evidence type="ECO:0000256" key="3">
    <source>
        <dbReference type="ARBA" id="ARBA00022989"/>
    </source>
</evidence>
<dbReference type="InterPro" id="IPR007568">
    <property type="entry name" value="RTA1"/>
</dbReference>
<proteinExistence type="predicted"/>
<dbReference type="RefSeq" id="XP_001597554.1">
    <property type="nucleotide sequence ID" value="XM_001597504.1"/>
</dbReference>
<keyword evidence="3 5" id="KW-1133">Transmembrane helix</keyword>
<gene>
    <name evidence="7" type="ORF">sscle_01g006380</name>
</gene>
<sequence>MLFPSLILLASTVFTATNALVLSTTDTVINTTAAPTILQRDATTTALSASTSPVYFLTTNYVTIAGVTNAHVTVPAKTISFAVPTCIQTLTLDKNGYLLPGTCNALYDYYPSSALALTFATIFGVLTLAHLTQAVFYKKAYSFFIVAASIWGLTAFILRVLSTHDQQDTVLELLSSIFALTISPVINAYYYILLGRIVHHYLTNRSLLGIRAQFLALPFLVINAAAFVLEVVGATMMDKRNLVWEQRNADHLYTGGLVVQMLVNFVFMGMLFALLFEMRNSGRRSVMRTRWKGLVGAMFGASGLILIQIFFSLGRFSAGDKSFSALSSHESYFYILETTPVVLAIAILNVFHPGRFMTGEEKMESLWSILTSFLLCCRSRNDSRKTKNAASIASSKELIGLDEQDKYEKNDEPPRYSPL</sequence>
<dbReference type="Proteomes" id="UP000177798">
    <property type="component" value="Chromosome 1"/>
</dbReference>
<feature type="transmembrane region" description="Helical" evidence="5">
    <location>
        <begin position="290"/>
        <end position="311"/>
    </location>
</feature>
<dbReference type="PANTHER" id="PTHR31465:SF15">
    <property type="entry name" value="LIPID TRANSPORTER ATNI-RELATED"/>
    <property type="match status" value="1"/>
</dbReference>
<dbReference type="KEGG" id="ssl:SS1G_01748"/>
<dbReference type="PANTHER" id="PTHR31465">
    <property type="entry name" value="PROTEIN RTA1-RELATED"/>
    <property type="match status" value="1"/>
</dbReference>
<feature type="transmembrane region" description="Helical" evidence="5">
    <location>
        <begin position="214"/>
        <end position="237"/>
    </location>
</feature>
<protein>
    <submittedName>
        <fullName evidence="7">Uncharacterized protein</fullName>
    </submittedName>
</protein>
<keyword evidence="6" id="KW-0732">Signal</keyword>
<evidence type="ECO:0000256" key="2">
    <source>
        <dbReference type="ARBA" id="ARBA00022692"/>
    </source>
</evidence>
<dbReference type="VEuPathDB" id="FungiDB:sscle_01g006380"/>
<dbReference type="GO" id="GO:0016020">
    <property type="term" value="C:membrane"/>
    <property type="evidence" value="ECO:0007669"/>
    <property type="project" value="UniProtKB-SubCell"/>
</dbReference>
<evidence type="ECO:0000313" key="7">
    <source>
        <dbReference type="EMBL" id="APA05868.1"/>
    </source>
</evidence>
<evidence type="ECO:0000256" key="6">
    <source>
        <dbReference type="SAM" id="SignalP"/>
    </source>
</evidence>
<evidence type="ECO:0000256" key="1">
    <source>
        <dbReference type="ARBA" id="ARBA00004141"/>
    </source>
</evidence>
<accession>A0A1D9PT16</accession>
<feature type="transmembrane region" description="Helical" evidence="5">
    <location>
        <begin position="331"/>
        <end position="351"/>
    </location>
</feature>
<reference evidence="8" key="1">
    <citation type="journal article" date="2017" name="Genome Biol. Evol.">
        <title>The complete genome sequence of the phytopathogenic fungus Sclerotinia sclerotiorum reveals insights into the genome architecture of broad host range pathogens.</title>
        <authorList>
            <person name="Derbyshire M."/>
            <person name="Denton-Giles M."/>
            <person name="Hegedus D."/>
            <person name="Seifbarghy S."/>
            <person name="Rollins J."/>
            <person name="van Kan J."/>
            <person name="Seidl M.F."/>
            <person name="Faino L."/>
            <person name="Mbengue M."/>
            <person name="Navaud O."/>
            <person name="Raffaele S."/>
            <person name="Hammond-Kosack K."/>
            <person name="Heard S."/>
            <person name="Oliver R."/>
        </authorList>
    </citation>
    <scope>NUCLEOTIDE SEQUENCE [LARGE SCALE GENOMIC DNA]</scope>
    <source>
        <strain evidence="8">ATCC 18683 / 1980 / Ss-1</strain>
    </source>
</reference>
<evidence type="ECO:0000256" key="4">
    <source>
        <dbReference type="ARBA" id="ARBA00023136"/>
    </source>
</evidence>
<dbReference type="EMBL" id="CP017814">
    <property type="protein sequence ID" value="APA05868.1"/>
    <property type="molecule type" value="Genomic_DNA"/>
</dbReference>
<keyword evidence="2 5" id="KW-0812">Transmembrane</keyword>
<feature type="transmembrane region" description="Helical" evidence="5">
    <location>
        <begin position="173"/>
        <end position="193"/>
    </location>
</feature>
<feature type="transmembrane region" description="Helical" evidence="5">
    <location>
        <begin position="141"/>
        <end position="161"/>
    </location>
</feature>
<evidence type="ECO:0000256" key="5">
    <source>
        <dbReference type="SAM" id="Phobius"/>
    </source>
</evidence>
<dbReference type="OrthoDB" id="5384040at2759"/>
<dbReference type="AlphaFoldDB" id="A0A1D9PT16"/>
<dbReference type="OMA" id="YMVLARM"/>
<comment type="subcellular location">
    <subcellularLocation>
        <location evidence="1">Membrane</location>
        <topology evidence="1">Multi-pass membrane protein</topology>
    </subcellularLocation>
</comment>
<feature type="transmembrane region" description="Helical" evidence="5">
    <location>
        <begin position="257"/>
        <end position="278"/>
    </location>
</feature>
<dbReference type="Pfam" id="PF04479">
    <property type="entry name" value="RTA1"/>
    <property type="match status" value="1"/>
</dbReference>
<evidence type="ECO:0000313" key="8">
    <source>
        <dbReference type="Proteomes" id="UP000177798"/>
    </source>
</evidence>
<organism evidence="7 8">
    <name type="scientific">Sclerotinia sclerotiorum (strain ATCC 18683 / 1980 / Ss-1)</name>
    <name type="common">White mold</name>
    <name type="synonym">Whetzelinia sclerotiorum</name>
    <dbReference type="NCBI Taxonomy" id="665079"/>
    <lineage>
        <taxon>Eukaryota</taxon>
        <taxon>Fungi</taxon>
        <taxon>Dikarya</taxon>
        <taxon>Ascomycota</taxon>
        <taxon>Pezizomycotina</taxon>
        <taxon>Leotiomycetes</taxon>
        <taxon>Helotiales</taxon>
        <taxon>Sclerotiniaceae</taxon>
        <taxon>Sclerotinia</taxon>
    </lineage>
</organism>
<feature type="transmembrane region" description="Helical" evidence="5">
    <location>
        <begin position="109"/>
        <end position="129"/>
    </location>
</feature>
<name>A0A1D9PT16_SCLS1</name>